<reference evidence="9" key="1">
    <citation type="submission" date="2022-10" db="EMBL/GenBank/DDBJ databases">
        <title>Chitinophaga sp. nov., isolated from soil.</title>
        <authorList>
            <person name="Jeon C.O."/>
        </authorList>
    </citation>
    <scope>NUCLEOTIDE SEQUENCE</scope>
    <source>
        <strain evidence="9">R8</strain>
    </source>
</reference>
<organism evidence="9 10">
    <name type="scientific">Chitinophaga horti</name>
    <dbReference type="NCBI Taxonomy" id="2920382"/>
    <lineage>
        <taxon>Bacteria</taxon>
        <taxon>Pseudomonadati</taxon>
        <taxon>Bacteroidota</taxon>
        <taxon>Chitinophagia</taxon>
        <taxon>Chitinophagales</taxon>
        <taxon>Chitinophagaceae</taxon>
        <taxon>Chitinophaga</taxon>
    </lineage>
</organism>
<dbReference type="NCBIfam" id="TIGR02937">
    <property type="entry name" value="sigma70-ECF"/>
    <property type="match status" value="1"/>
</dbReference>
<dbReference type="InterPro" id="IPR000838">
    <property type="entry name" value="RNA_pol_sigma70_ECF_CS"/>
</dbReference>
<keyword evidence="5 6" id="KW-0804">Transcription</keyword>
<dbReference type="EMBL" id="CP107006">
    <property type="protein sequence ID" value="UYQ94361.1"/>
    <property type="molecule type" value="Genomic_DNA"/>
</dbReference>
<dbReference type="InterPro" id="IPR007627">
    <property type="entry name" value="RNA_pol_sigma70_r2"/>
</dbReference>
<gene>
    <name evidence="9" type="ORF">MKQ68_04565</name>
</gene>
<dbReference type="SUPFAM" id="SSF88659">
    <property type="entry name" value="Sigma3 and sigma4 domains of RNA polymerase sigma factors"/>
    <property type="match status" value="1"/>
</dbReference>
<feature type="domain" description="RNA polymerase sigma-70 region 2" evidence="7">
    <location>
        <begin position="20"/>
        <end position="86"/>
    </location>
</feature>
<dbReference type="InterPro" id="IPR013325">
    <property type="entry name" value="RNA_pol_sigma_r2"/>
</dbReference>
<keyword evidence="3 6" id="KW-0731">Sigma factor</keyword>
<evidence type="ECO:0000313" key="9">
    <source>
        <dbReference type="EMBL" id="UYQ94361.1"/>
    </source>
</evidence>
<comment type="similarity">
    <text evidence="1 6">Belongs to the sigma-70 factor family. ECF subfamily.</text>
</comment>
<keyword evidence="4 6" id="KW-0238">DNA-binding</keyword>
<dbReference type="RefSeq" id="WP_264282268.1">
    <property type="nucleotide sequence ID" value="NZ_CP107006.1"/>
</dbReference>
<keyword evidence="2 6" id="KW-0805">Transcription regulation</keyword>
<dbReference type="Gene3D" id="1.10.10.10">
    <property type="entry name" value="Winged helix-like DNA-binding domain superfamily/Winged helix DNA-binding domain"/>
    <property type="match status" value="1"/>
</dbReference>
<evidence type="ECO:0000256" key="5">
    <source>
        <dbReference type="ARBA" id="ARBA00023163"/>
    </source>
</evidence>
<evidence type="ECO:0000256" key="4">
    <source>
        <dbReference type="ARBA" id="ARBA00023125"/>
    </source>
</evidence>
<accession>A0ABY6J7V2</accession>
<protein>
    <recommendedName>
        <fullName evidence="6">RNA polymerase sigma factor</fullName>
    </recommendedName>
</protein>
<dbReference type="InterPro" id="IPR036388">
    <property type="entry name" value="WH-like_DNA-bd_sf"/>
</dbReference>
<dbReference type="SUPFAM" id="SSF88946">
    <property type="entry name" value="Sigma2 domain of RNA polymerase sigma factors"/>
    <property type="match status" value="1"/>
</dbReference>
<keyword evidence="10" id="KW-1185">Reference proteome</keyword>
<dbReference type="Pfam" id="PF04542">
    <property type="entry name" value="Sigma70_r2"/>
    <property type="match status" value="1"/>
</dbReference>
<dbReference type="Gene3D" id="1.10.1740.10">
    <property type="match status" value="1"/>
</dbReference>
<sequence>MTGLIENLKQGDAAAFKNVVDTCKDMVYNTAIGILQNAQDAEDVTQEVFMQAFESISSFKGDAQVSTWLYRIAVTKSLDHLRKKNRKKRWAKITSLFGLNDEPLVEPADFHHPGVALANKERSALLFGAMARLPENQKAVFVLHKLEGLSAKEIAAVLEISLASVEGLMHRAKANLREQLEKYYRS</sequence>
<dbReference type="CDD" id="cd06171">
    <property type="entry name" value="Sigma70_r4"/>
    <property type="match status" value="1"/>
</dbReference>
<dbReference type="InterPro" id="IPR039425">
    <property type="entry name" value="RNA_pol_sigma-70-like"/>
</dbReference>
<dbReference type="PROSITE" id="PS01063">
    <property type="entry name" value="SIGMA70_ECF"/>
    <property type="match status" value="1"/>
</dbReference>
<evidence type="ECO:0000256" key="2">
    <source>
        <dbReference type="ARBA" id="ARBA00023015"/>
    </source>
</evidence>
<dbReference type="InterPro" id="IPR013249">
    <property type="entry name" value="RNA_pol_sigma70_r4_t2"/>
</dbReference>
<name>A0ABY6J7V2_9BACT</name>
<dbReference type="InterPro" id="IPR013324">
    <property type="entry name" value="RNA_pol_sigma_r3/r4-like"/>
</dbReference>
<dbReference type="PANTHER" id="PTHR43133">
    <property type="entry name" value="RNA POLYMERASE ECF-TYPE SIGMA FACTO"/>
    <property type="match status" value="1"/>
</dbReference>
<dbReference type="PANTHER" id="PTHR43133:SF8">
    <property type="entry name" value="RNA POLYMERASE SIGMA FACTOR HI_1459-RELATED"/>
    <property type="match status" value="1"/>
</dbReference>
<evidence type="ECO:0000313" key="10">
    <source>
        <dbReference type="Proteomes" id="UP001162741"/>
    </source>
</evidence>
<evidence type="ECO:0000259" key="7">
    <source>
        <dbReference type="Pfam" id="PF04542"/>
    </source>
</evidence>
<evidence type="ECO:0000259" key="8">
    <source>
        <dbReference type="Pfam" id="PF08281"/>
    </source>
</evidence>
<evidence type="ECO:0000256" key="6">
    <source>
        <dbReference type="RuleBase" id="RU000716"/>
    </source>
</evidence>
<feature type="domain" description="RNA polymerase sigma factor 70 region 4 type 2" evidence="8">
    <location>
        <begin position="129"/>
        <end position="176"/>
    </location>
</feature>
<dbReference type="InterPro" id="IPR014284">
    <property type="entry name" value="RNA_pol_sigma-70_dom"/>
</dbReference>
<dbReference type="Proteomes" id="UP001162741">
    <property type="component" value="Chromosome"/>
</dbReference>
<evidence type="ECO:0000256" key="3">
    <source>
        <dbReference type="ARBA" id="ARBA00023082"/>
    </source>
</evidence>
<evidence type="ECO:0000256" key="1">
    <source>
        <dbReference type="ARBA" id="ARBA00010641"/>
    </source>
</evidence>
<proteinExistence type="inferred from homology"/>
<dbReference type="Pfam" id="PF08281">
    <property type="entry name" value="Sigma70_r4_2"/>
    <property type="match status" value="1"/>
</dbReference>